<dbReference type="InterPro" id="IPR029068">
    <property type="entry name" value="Glyas_Bleomycin-R_OHBP_Dase"/>
</dbReference>
<name>A0ABT8YEP6_9SPHN</name>
<dbReference type="InterPro" id="IPR037523">
    <property type="entry name" value="VOC_core"/>
</dbReference>
<dbReference type="Pfam" id="PF00903">
    <property type="entry name" value="Glyoxalase"/>
    <property type="match status" value="1"/>
</dbReference>
<protein>
    <submittedName>
        <fullName evidence="2">VOC family protein</fullName>
    </submittedName>
</protein>
<feature type="domain" description="VOC" evidence="1">
    <location>
        <begin position="6"/>
        <end position="132"/>
    </location>
</feature>
<evidence type="ECO:0000313" key="2">
    <source>
        <dbReference type="EMBL" id="MDO6416840.1"/>
    </source>
</evidence>
<dbReference type="EMBL" id="JAUOTP010000012">
    <property type="protein sequence ID" value="MDO6416840.1"/>
    <property type="molecule type" value="Genomic_DNA"/>
</dbReference>
<comment type="caution">
    <text evidence="2">The sequence shown here is derived from an EMBL/GenBank/DDBJ whole genome shotgun (WGS) entry which is preliminary data.</text>
</comment>
<dbReference type="PROSITE" id="PS51819">
    <property type="entry name" value="VOC"/>
    <property type="match status" value="1"/>
</dbReference>
<accession>A0ABT8YEP6</accession>
<reference evidence="2" key="1">
    <citation type="submission" date="2023-07" db="EMBL/GenBank/DDBJ databases">
        <authorList>
            <person name="Kim M."/>
        </authorList>
    </citation>
    <scope>NUCLEOTIDE SEQUENCE</scope>
    <source>
        <strain evidence="2">BIUV-7</strain>
    </source>
</reference>
<dbReference type="PANTHER" id="PTHR21366:SF31">
    <property type="entry name" value="METALLOTHIOL TRANSFERASE FOSB"/>
    <property type="match status" value="1"/>
</dbReference>
<dbReference type="SUPFAM" id="SSF54593">
    <property type="entry name" value="Glyoxalase/Bleomycin resistance protein/Dihydroxybiphenyl dioxygenase"/>
    <property type="match status" value="1"/>
</dbReference>
<evidence type="ECO:0000313" key="3">
    <source>
        <dbReference type="Proteomes" id="UP001169764"/>
    </source>
</evidence>
<dbReference type="Proteomes" id="UP001169764">
    <property type="component" value="Unassembled WGS sequence"/>
</dbReference>
<sequence length="133" mass="14216">MLTVDAIDHLVLNVRDVGASAAWYGRVLGMDRTDARSASGEMRTSMTFGQNKINLRPVDASQETWFTGRMPCAGSADLCFLTPATPDAVVAHVGQCGVLIELGPVTKSGARGPICSVYVRDPDGNLIEISSYR</sequence>
<dbReference type="InterPro" id="IPR004360">
    <property type="entry name" value="Glyas_Fos-R_dOase_dom"/>
</dbReference>
<gene>
    <name evidence="2" type="ORF">Q4F19_20825</name>
</gene>
<dbReference type="PANTHER" id="PTHR21366">
    <property type="entry name" value="GLYOXALASE FAMILY PROTEIN"/>
    <property type="match status" value="1"/>
</dbReference>
<evidence type="ECO:0000259" key="1">
    <source>
        <dbReference type="PROSITE" id="PS51819"/>
    </source>
</evidence>
<organism evidence="2 3">
    <name type="scientific">Sphingomonas natans</name>
    <dbReference type="NCBI Taxonomy" id="3063330"/>
    <lineage>
        <taxon>Bacteria</taxon>
        <taxon>Pseudomonadati</taxon>
        <taxon>Pseudomonadota</taxon>
        <taxon>Alphaproteobacteria</taxon>
        <taxon>Sphingomonadales</taxon>
        <taxon>Sphingomonadaceae</taxon>
        <taxon>Sphingomonas</taxon>
    </lineage>
</organism>
<dbReference type="RefSeq" id="WP_303546721.1">
    <property type="nucleotide sequence ID" value="NZ_JAUOTP010000012.1"/>
</dbReference>
<keyword evidence="3" id="KW-1185">Reference proteome</keyword>
<proteinExistence type="predicted"/>
<dbReference type="Gene3D" id="3.10.180.10">
    <property type="entry name" value="2,3-Dihydroxybiphenyl 1,2-Dioxygenase, domain 1"/>
    <property type="match status" value="1"/>
</dbReference>
<dbReference type="InterPro" id="IPR050383">
    <property type="entry name" value="GlyoxalaseI/FosfomycinResist"/>
</dbReference>